<feature type="domain" description="ATP-grasp" evidence="5">
    <location>
        <begin position="117"/>
        <end position="322"/>
    </location>
</feature>
<keyword evidence="2 4" id="KW-0547">Nucleotide-binding</keyword>
<accession>A0A941EPA4</accession>
<evidence type="ECO:0000256" key="1">
    <source>
        <dbReference type="ARBA" id="ARBA00022598"/>
    </source>
</evidence>
<dbReference type="GO" id="GO:0046872">
    <property type="term" value="F:metal ion binding"/>
    <property type="evidence" value="ECO:0007669"/>
    <property type="project" value="InterPro"/>
</dbReference>
<keyword evidence="1" id="KW-0436">Ligase</keyword>
<organism evidence="6 7">
    <name type="scientific">Actinospica durhamensis</name>
    <dbReference type="NCBI Taxonomy" id="1508375"/>
    <lineage>
        <taxon>Bacteria</taxon>
        <taxon>Bacillati</taxon>
        <taxon>Actinomycetota</taxon>
        <taxon>Actinomycetes</taxon>
        <taxon>Catenulisporales</taxon>
        <taxon>Actinospicaceae</taxon>
        <taxon>Actinospica</taxon>
    </lineage>
</organism>
<evidence type="ECO:0000313" key="7">
    <source>
        <dbReference type="Proteomes" id="UP000675781"/>
    </source>
</evidence>
<reference evidence="6" key="1">
    <citation type="submission" date="2021-04" db="EMBL/GenBank/DDBJ databases">
        <title>Genome based classification of Actinospica acidithermotolerans sp. nov., an actinobacterium isolated from an Indonesian hot spring.</title>
        <authorList>
            <person name="Kusuma A.B."/>
            <person name="Putra K.E."/>
            <person name="Nafisah S."/>
            <person name="Loh J."/>
            <person name="Nouioui I."/>
            <person name="Goodfellow M."/>
        </authorList>
    </citation>
    <scope>NUCLEOTIDE SEQUENCE</scope>
    <source>
        <strain evidence="6">CSCA 57</strain>
    </source>
</reference>
<proteinExistence type="predicted"/>
<dbReference type="EMBL" id="JAGSOG010000074">
    <property type="protein sequence ID" value="MBR7834886.1"/>
    <property type="molecule type" value="Genomic_DNA"/>
</dbReference>
<dbReference type="GO" id="GO:0005524">
    <property type="term" value="F:ATP binding"/>
    <property type="evidence" value="ECO:0007669"/>
    <property type="project" value="UniProtKB-UniRule"/>
</dbReference>
<comment type="caution">
    <text evidence="6">The sequence shown here is derived from an EMBL/GenBank/DDBJ whole genome shotgun (WGS) entry which is preliminary data.</text>
</comment>
<protein>
    <recommendedName>
        <fullName evidence="5">ATP-grasp domain-containing protein</fullName>
    </recommendedName>
</protein>
<dbReference type="InterPro" id="IPR011761">
    <property type="entry name" value="ATP-grasp"/>
</dbReference>
<dbReference type="Proteomes" id="UP000675781">
    <property type="component" value="Unassembled WGS sequence"/>
</dbReference>
<dbReference type="PANTHER" id="PTHR43585">
    <property type="entry name" value="FUMIPYRROLE BIOSYNTHESIS PROTEIN C"/>
    <property type="match status" value="1"/>
</dbReference>
<name>A0A941EPA4_9ACTN</name>
<gene>
    <name evidence="6" type="ORF">KDL01_16555</name>
</gene>
<sequence length="421" mass="44612">MEPARVAIIYRPGGAATLQEICRASAGICEPVILLEAAHADADPLLLEAARGATKTRVLESCSDTDEVARACRVARVRGLTTFHDLDLDVCDAVTARLALPGAPGTEAPWDKLRQRERIPADVSVPAAAVDSASDLRRAVGAIGFPAVLKPRRATGGTGVAFIREPDDVAYQENSRGHWDGLLLESCVTLAPHPSGVGHLAGYVSVESVCTGDARHHVALFDKMPVVVGHRDGPDGSDRVSVTGTFFPSRLDSTARQTVIDAVDRSLASLGVSWRVTHTEVALTAHGPVIVEVNGRVGGHLNRLLLMTGGVDLVRSALECALGRTPRLGDRHPSGWALGYYPPFPQPAGAVRSEVTVRDIRGLPGVRGVSDLARYGAARSVSHGRMLNLTAGADDAETLDAHFAGIRKGIEYLFRNDHGAM</sequence>
<dbReference type="AlphaFoldDB" id="A0A941EPA4"/>
<dbReference type="PROSITE" id="PS50975">
    <property type="entry name" value="ATP_GRASP"/>
    <property type="match status" value="1"/>
</dbReference>
<dbReference type="PANTHER" id="PTHR43585:SF2">
    <property type="entry name" value="ATP-GRASP ENZYME FSQD"/>
    <property type="match status" value="1"/>
</dbReference>
<dbReference type="Gene3D" id="3.30.470.20">
    <property type="entry name" value="ATP-grasp fold, B domain"/>
    <property type="match status" value="1"/>
</dbReference>
<evidence type="ECO:0000313" key="6">
    <source>
        <dbReference type="EMBL" id="MBR7834886.1"/>
    </source>
</evidence>
<evidence type="ECO:0000256" key="3">
    <source>
        <dbReference type="ARBA" id="ARBA00022840"/>
    </source>
</evidence>
<evidence type="ECO:0000256" key="4">
    <source>
        <dbReference type="PROSITE-ProRule" id="PRU00409"/>
    </source>
</evidence>
<evidence type="ECO:0000259" key="5">
    <source>
        <dbReference type="PROSITE" id="PS50975"/>
    </source>
</evidence>
<keyword evidence="7" id="KW-1185">Reference proteome</keyword>
<dbReference type="RefSeq" id="WP_212529402.1">
    <property type="nucleotide sequence ID" value="NZ_JAGSOG010000074.1"/>
</dbReference>
<keyword evidence="3 4" id="KW-0067">ATP-binding</keyword>
<dbReference type="SUPFAM" id="SSF56059">
    <property type="entry name" value="Glutathione synthetase ATP-binding domain-like"/>
    <property type="match status" value="1"/>
</dbReference>
<dbReference type="InterPro" id="IPR052032">
    <property type="entry name" value="ATP-dep_AA_Ligase"/>
</dbReference>
<dbReference type="GO" id="GO:0016874">
    <property type="term" value="F:ligase activity"/>
    <property type="evidence" value="ECO:0007669"/>
    <property type="project" value="UniProtKB-KW"/>
</dbReference>
<evidence type="ECO:0000256" key="2">
    <source>
        <dbReference type="ARBA" id="ARBA00022741"/>
    </source>
</evidence>